<dbReference type="OrthoDB" id="853619at2"/>
<sequence length="71" mass="8047">MEFNIVVAPNLETLAAEVSGLFSKGWKLKGSIVEHKQGYAQQMTRKPSDLVRVRTKANHTQPAPKRTKWIE</sequence>
<gene>
    <name evidence="2" type="ORF">FVR03_21830</name>
</gene>
<dbReference type="AlphaFoldDB" id="A0A5C8IZC2"/>
<dbReference type="EMBL" id="VRTY01000129">
    <property type="protein sequence ID" value="TXK26404.1"/>
    <property type="molecule type" value="Genomic_DNA"/>
</dbReference>
<evidence type="ECO:0000313" key="2">
    <source>
        <dbReference type="EMBL" id="TXK26404.1"/>
    </source>
</evidence>
<organism evidence="2 3">
    <name type="scientific">Pontibacter qinzhouensis</name>
    <dbReference type="NCBI Taxonomy" id="2603253"/>
    <lineage>
        <taxon>Bacteria</taxon>
        <taxon>Pseudomonadati</taxon>
        <taxon>Bacteroidota</taxon>
        <taxon>Cytophagia</taxon>
        <taxon>Cytophagales</taxon>
        <taxon>Hymenobacteraceae</taxon>
        <taxon>Pontibacter</taxon>
    </lineage>
</organism>
<protein>
    <recommendedName>
        <fullName evidence="4">DUF1737 domain-containing protein</fullName>
    </recommendedName>
</protein>
<proteinExistence type="predicted"/>
<dbReference type="RefSeq" id="WP_147923901.1">
    <property type="nucleotide sequence ID" value="NZ_VRTY01000129.1"/>
</dbReference>
<dbReference type="Proteomes" id="UP000321926">
    <property type="component" value="Unassembled WGS sequence"/>
</dbReference>
<accession>A0A5C8IZC2</accession>
<evidence type="ECO:0000256" key="1">
    <source>
        <dbReference type="SAM" id="MobiDB-lite"/>
    </source>
</evidence>
<evidence type="ECO:0000313" key="3">
    <source>
        <dbReference type="Proteomes" id="UP000321926"/>
    </source>
</evidence>
<evidence type="ECO:0008006" key="4">
    <source>
        <dbReference type="Google" id="ProtNLM"/>
    </source>
</evidence>
<name>A0A5C8IZC2_9BACT</name>
<keyword evidence="3" id="KW-1185">Reference proteome</keyword>
<reference evidence="2 3" key="1">
    <citation type="submission" date="2019-08" db="EMBL/GenBank/DDBJ databases">
        <authorList>
            <person name="Shi S."/>
        </authorList>
    </citation>
    <scope>NUCLEOTIDE SEQUENCE [LARGE SCALE GENOMIC DNA]</scope>
    <source>
        <strain evidence="2 3">GY10130</strain>
    </source>
</reference>
<feature type="region of interest" description="Disordered" evidence="1">
    <location>
        <begin position="52"/>
        <end position="71"/>
    </location>
</feature>
<comment type="caution">
    <text evidence="2">The sequence shown here is derived from an EMBL/GenBank/DDBJ whole genome shotgun (WGS) entry which is preliminary data.</text>
</comment>